<evidence type="ECO:0000313" key="2">
    <source>
        <dbReference type="EMBL" id="BAD41935.1"/>
    </source>
</evidence>
<gene>
    <name evidence="2" type="ordered locus">STH2952</name>
</gene>
<dbReference type="EMBL" id="AP006840">
    <property type="protein sequence ID" value="BAD41935.1"/>
    <property type="molecule type" value="Genomic_DNA"/>
</dbReference>
<protein>
    <submittedName>
        <fullName evidence="2">Uncharacterized protein</fullName>
    </submittedName>
</protein>
<reference evidence="2 3" key="1">
    <citation type="journal article" date="2004" name="Nucleic Acids Res.">
        <title>Genome sequence of Symbiobacterium thermophilum, an uncultivable bacterium that depends on microbial commensalism.</title>
        <authorList>
            <person name="Ueda K."/>
            <person name="Yamashita A."/>
            <person name="Ishikawa J."/>
            <person name="Shimada M."/>
            <person name="Watsuji T."/>
            <person name="Morimura K."/>
            <person name="Ikeda H."/>
            <person name="Hattori M."/>
            <person name="Beppu T."/>
        </authorList>
    </citation>
    <scope>NUCLEOTIDE SEQUENCE [LARGE SCALE GENOMIC DNA]</scope>
    <source>
        <strain evidence="3">T / IAM 14863</strain>
    </source>
</reference>
<keyword evidence="3" id="KW-1185">Reference proteome</keyword>
<dbReference type="HOGENOM" id="CLU_1577702_0_0_9"/>
<sequence>MTPMSHFYPPPMRGPAWYPPAGFGAPAWYPYTAAYALYPPAAMAPAGWYAVADRPPAPDPAPAEWMALVEPALNSVIPAIHGLLEISGLLLRHLPAAFDMTGSGPEEPARDDPLTMRTGLGHIGLFGPAEPDVIDIEAARSDAALPPPEGNGRDGAGAADLSGDQTEQA</sequence>
<evidence type="ECO:0000313" key="3">
    <source>
        <dbReference type="Proteomes" id="UP000000417"/>
    </source>
</evidence>
<dbReference type="Proteomes" id="UP000000417">
    <property type="component" value="Chromosome"/>
</dbReference>
<dbReference type="KEGG" id="sth:STH2952"/>
<organism evidence="2 3">
    <name type="scientific">Symbiobacterium thermophilum (strain DSM 24528 / JCM 14929 / IAM 14863 / T)</name>
    <dbReference type="NCBI Taxonomy" id="292459"/>
    <lineage>
        <taxon>Bacteria</taxon>
        <taxon>Bacillati</taxon>
        <taxon>Bacillota</taxon>
        <taxon>Clostridia</taxon>
        <taxon>Eubacteriales</taxon>
        <taxon>Symbiobacteriaceae</taxon>
        <taxon>Symbiobacterium</taxon>
    </lineage>
</organism>
<proteinExistence type="predicted"/>
<name>Q67K63_SYMTH</name>
<evidence type="ECO:0000256" key="1">
    <source>
        <dbReference type="SAM" id="MobiDB-lite"/>
    </source>
</evidence>
<dbReference type="AlphaFoldDB" id="Q67K63"/>
<feature type="region of interest" description="Disordered" evidence="1">
    <location>
        <begin position="137"/>
        <end position="169"/>
    </location>
</feature>
<accession>Q67K63</accession>